<dbReference type="Gene3D" id="1.10.940.10">
    <property type="entry name" value="NusB-like"/>
    <property type="match status" value="1"/>
</dbReference>
<feature type="binding site" evidence="13">
    <location>
        <begin position="267"/>
        <end position="273"/>
    </location>
    <ligand>
        <name>S-adenosyl-L-methionine</name>
        <dbReference type="ChEBI" id="CHEBI:59789"/>
    </ligand>
</feature>
<comment type="similarity">
    <text evidence="13">Belongs to the class I-like SAM-binding methyltransferase superfamily. RsmB/NOP family.</text>
</comment>
<dbReference type="STRING" id="168384.SAMN05660368_02675"/>
<evidence type="ECO:0000256" key="7">
    <source>
        <dbReference type="ARBA" id="ARBA00022679"/>
    </source>
</evidence>
<comment type="function">
    <text evidence="1">Specifically methylates the cytosine at position 967 (m5C967) of 16S rRNA.</text>
</comment>
<comment type="caution">
    <text evidence="15">The sequence shown here is derived from an EMBL/GenBank/DDBJ whole genome shotgun (WGS) entry which is preliminary data.</text>
</comment>
<dbReference type="InterPro" id="IPR029063">
    <property type="entry name" value="SAM-dependent_MTases_sf"/>
</dbReference>
<evidence type="ECO:0000256" key="3">
    <source>
        <dbReference type="ARBA" id="ARBA00012140"/>
    </source>
</evidence>
<name>C6LGY6_9FIRM</name>
<dbReference type="GO" id="GO:0005737">
    <property type="term" value="C:cytoplasm"/>
    <property type="evidence" value="ECO:0007669"/>
    <property type="project" value="UniProtKB-SubCell"/>
</dbReference>
<keyword evidence="6 13" id="KW-0489">Methyltransferase</keyword>
<dbReference type="NCBIfam" id="TIGR00563">
    <property type="entry name" value="rsmB"/>
    <property type="match status" value="1"/>
</dbReference>
<protein>
    <recommendedName>
        <fullName evidence="3">16S rRNA (cytosine(967)-C(5))-methyltransferase</fullName>
        <ecNumber evidence="3">2.1.1.176</ecNumber>
    </recommendedName>
    <alternativeName>
        <fullName evidence="10">16S rRNA m5C967 methyltransferase</fullName>
    </alternativeName>
    <alternativeName>
        <fullName evidence="11">rRNA (cytosine-C(5)-)-methyltransferase RsmB</fullName>
    </alternativeName>
</protein>
<comment type="catalytic activity">
    <reaction evidence="12">
        <text>cytidine(967) in 16S rRNA + S-adenosyl-L-methionine = 5-methylcytidine(967) in 16S rRNA + S-adenosyl-L-homocysteine + H(+)</text>
        <dbReference type="Rhea" id="RHEA:42748"/>
        <dbReference type="Rhea" id="RHEA-COMP:10219"/>
        <dbReference type="Rhea" id="RHEA-COMP:10220"/>
        <dbReference type="ChEBI" id="CHEBI:15378"/>
        <dbReference type="ChEBI" id="CHEBI:57856"/>
        <dbReference type="ChEBI" id="CHEBI:59789"/>
        <dbReference type="ChEBI" id="CHEBI:74483"/>
        <dbReference type="ChEBI" id="CHEBI:82748"/>
        <dbReference type="EC" id="2.1.1.176"/>
    </reaction>
</comment>
<dbReference type="GO" id="GO:0008649">
    <property type="term" value="F:rRNA methyltransferase activity"/>
    <property type="evidence" value="ECO:0007669"/>
    <property type="project" value="InterPro"/>
</dbReference>
<dbReference type="PROSITE" id="PS51686">
    <property type="entry name" value="SAM_MT_RSMB_NOP"/>
    <property type="match status" value="1"/>
</dbReference>
<dbReference type="SUPFAM" id="SSF53335">
    <property type="entry name" value="S-adenosyl-L-methionine-dependent methyltransferases"/>
    <property type="match status" value="1"/>
</dbReference>
<dbReference type="InterPro" id="IPR004573">
    <property type="entry name" value="rRNA_ssu_MeTfrase_B"/>
</dbReference>
<evidence type="ECO:0000256" key="6">
    <source>
        <dbReference type="ARBA" id="ARBA00022603"/>
    </source>
</evidence>
<evidence type="ECO:0000313" key="15">
    <source>
        <dbReference type="EMBL" id="EET60045.1"/>
    </source>
</evidence>
<dbReference type="Proteomes" id="UP000005561">
    <property type="component" value="Unassembled WGS sequence"/>
</dbReference>
<dbReference type="InterPro" id="IPR049560">
    <property type="entry name" value="MeTrfase_RsmB-F_NOP2_cat"/>
</dbReference>
<feature type="active site" description="Nucleophile" evidence="13">
    <location>
        <position position="389"/>
    </location>
</feature>
<keyword evidence="4" id="KW-0963">Cytoplasm</keyword>
<dbReference type="EC" id="2.1.1.176" evidence="3"/>
<proteinExistence type="inferred from homology"/>
<evidence type="ECO:0000256" key="2">
    <source>
        <dbReference type="ARBA" id="ARBA00004496"/>
    </source>
</evidence>
<evidence type="ECO:0000256" key="5">
    <source>
        <dbReference type="ARBA" id="ARBA00022552"/>
    </source>
</evidence>
<dbReference type="Pfam" id="PF22458">
    <property type="entry name" value="RsmF-B_ferredox"/>
    <property type="match status" value="1"/>
</dbReference>
<dbReference type="PANTHER" id="PTHR22807">
    <property type="entry name" value="NOP2 YEAST -RELATED NOL1/NOP2/FMU SUN DOMAIN-CONTAINING"/>
    <property type="match status" value="1"/>
</dbReference>
<dbReference type="eggNOG" id="COG0144">
    <property type="taxonomic scope" value="Bacteria"/>
</dbReference>
<keyword evidence="16" id="KW-1185">Reference proteome</keyword>
<dbReference type="InterPro" id="IPR054728">
    <property type="entry name" value="RsmB-like_ferredoxin"/>
</dbReference>
<evidence type="ECO:0000256" key="10">
    <source>
        <dbReference type="ARBA" id="ARBA00030399"/>
    </source>
</evidence>
<evidence type="ECO:0000256" key="9">
    <source>
        <dbReference type="ARBA" id="ARBA00022884"/>
    </source>
</evidence>
<comment type="subcellular location">
    <subcellularLocation>
        <location evidence="2">Cytoplasm</location>
    </subcellularLocation>
</comment>
<dbReference type="InterPro" id="IPR035926">
    <property type="entry name" value="NusB-like_sf"/>
</dbReference>
<evidence type="ECO:0000313" key="16">
    <source>
        <dbReference type="Proteomes" id="UP000005561"/>
    </source>
</evidence>
<dbReference type="AlphaFoldDB" id="C6LGY6"/>
<feature type="binding site" evidence="13">
    <location>
        <position position="318"/>
    </location>
    <ligand>
        <name>S-adenosyl-L-methionine</name>
        <dbReference type="ChEBI" id="CHEBI:59789"/>
    </ligand>
</feature>
<evidence type="ECO:0000256" key="4">
    <source>
        <dbReference type="ARBA" id="ARBA00022490"/>
    </source>
</evidence>
<feature type="domain" description="SAM-dependent MTase RsmB/NOP-type" evidence="14">
    <location>
        <begin position="177"/>
        <end position="452"/>
    </location>
</feature>
<keyword evidence="7 13" id="KW-0808">Transferase</keyword>
<evidence type="ECO:0000256" key="11">
    <source>
        <dbReference type="ARBA" id="ARBA00031088"/>
    </source>
</evidence>
<dbReference type="Pfam" id="PF01189">
    <property type="entry name" value="Methyltr_RsmB-F"/>
    <property type="match status" value="1"/>
</dbReference>
<keyword evidence="9 13" id="KW-0694">RNA-binding</keyword>
<dbReference type="InterPro" id="IPR023267">
    <property type="entry name" value="RCMT"/>
</dbReference>
<dbReference type="Gene3D" id="3.40.50.150">
    <property type="entry name" value="Vaccinia Virus protein VP39"/>
    <property type="match status" value="1"/>
</dbReference>
<dbReference type="GO" id="GO:0006355">
    <property type="term" value="P:regulation of DNA-templated transcription"/>
    <property type="evidence" value="ECO:0007669"/>
    <property type="project" value="InterPro"/>
</dbReference>
<dbReference type="Pfam" id="PF01029">
    <property type="entry name" value="NusB"/>
    <property type="match status" value="1"/>
</dbReference>
<dbReference type="NCBIfam" id="NF011494">
    <property type="entry name" value="PRK14902.1"/>
    <property type="match status" value="1"/>
</dbReference>
<dbReference type="SUPFAM" id="SSF48013">
    <property type="entry name" value="NusB-like"/>
    <property type="match status" value="1"/>
</dbReference>
<keyword evidence="8 13" id="KW-0949">S-adenosyl-L-methionine</keyword>
<accession>C6LGY6</accession>
<evidence type="ECO:0000256" key="1">
    <source>
        <dbReference type="ARBA" id="ARBA00002724"/>
    </source>
</evidence>
<dbReference type="InterPro" id="IPR006027">
    <property type="entry name" value="NusB_RsmB_TIM44"/>
</dbReference>
<evidence type="ECO:0000256" key="13">
    <source>
        <dbReference type="PROSITE-ProRule" id="PRU01023"/>
    </source>
</evidence>
<dbReference type="PANTHER" id="PTHR22807:SF53">
    <property type="entry name" value="RIBOSOMAL RNA SMALL SUBUNIT METHYLTRANSFERASE B-RELATED"/>
    <property type="match status" value="1"/>
</dbReference>
<sequence>MTVTNIVNTREIILGALMAITEEEQYCHIVLRDVLAKYQYLEKRDRAFISRTVEGTMENMIQIDYILEQFSTVKVQNMKPAIRNILRMSIYQMQYMDGVPHAAVVNEAVKLTQKKGFYTLKGFVNGVLRAAERGIGEVRFPDAERTPRKYLSVRYSMPEWILQKWLAQFDFATVEKICRGLWQESRTCIRCNLSRAPKETIIEKLREQNITVKEVPYLPYALEISDYNYLQAINAFKEGLFQVQDVSSMLVAEVAAPKWGDYCIDVCAAPGGKSLHLSDKLNGSGYVEARDLTDYKVSLMQENLERTGRINMTAIRQDATVFDGASVEKADILLADLPCSGLGVIGRKPDIKYKMTEAKQQELVKLQRKILDTVWSYVKVGGTLIYSTCTIGADENQYNVKWFLENYPFRLESIDPYLCDALKSRTTKAGYLQLLPGVHGTDGFFIARFKRVK</sequence>
<evidence type="ECO:0000256" key="8">
    <source>
        <dbReference type="ARBA" id="ARBA00022691"/>
    </source>
</evidence>
<keyword evidence="5" id="KW-0698">rRNA processing</keyword>
<reference evidence="15" key="1">
    <citation type="submission" date="2009-07" db="EMBL/GenBank/DDBJ databases">
        <authorList>
            <person name="Weinstock G."/>
            <person name="Sodergren E."/>
            <person name="Clifton S."/>
            <person name="Fulton L."/>
            <person name="Fulton B."/>
            <person name="Courtney L."/>
            <person name="Fronick C."/>
            <person name="Harrison M."/>
            <person name="Strong C."/>
            <person name="Farmer C."/>
            <person name="Delahaunty K."/>
            <person name="Markovic C."/>
            <person name="Hall O."/>
            <person name="Minx P."/>
            <person name="Tomlinson C."/>
            <person name="Mitreva M."/>
            <person name="Nelson J."/>
            <person name="Hou S."/>
            <person name="Wollam A."/>
            <person name="Pepin K.H."/>
            <person name="Johnson M."/>
            <person name="Bhonagiri V."/>
            <person name="Nash W.E."/>
            <person name="Warren W."/>
            <person name="Chinwalla A."/>
            <person name="Mardis E.R."/>
            <person name="Wilson R.K."/>
        </authorList>
    </citation>
    <scope>NUCLEOTIDE SEQUENCE [LARGE SCALE GENOMIC DNA]</scope>
    <source>
        <strain evidence="15">DSM 14469</strain>
    </source>
</reference>
<dbReference type="PRINTS" id="PR02008">
    <property type="entry name" value="RCMTFAMILY"/>
</dbReference>
<gene>
    <name evidence="15" type="primary">sun</name>
    <name evidence="15" type="ORF">BRYFOR_07896</name>
</gene>
<dbReference type="eggNOG" id="COG0781">
    <property type="taxonomic scope" value="Bacteria"/>
</dbReference>
<dbReference type="EMBL" id="ACCL02000013">
    <property type="protein sequence ID" value="EET60045.1"/>
    <property type="molecule type" value="Genomic_DNA"/>
</dbReference>
<feature type="binding site" evidence="13">
    <location>
        <position position="291"/>
    </location>
    <ligand>
        <name>S-adenosyl-L-methionine</name>
        <dbReference type="ChEBI" id="CHEBI:59789"/>
    </ligand>
</feature>
<dbReference type="Gene3D" id="3.30.70.1170">
    <property type="entry name" value="Sun protein, domain 3"/>
    <property type="match status" value="1"/>
</dbReference>
<dbReference type="GO" id="GO:0003723">
    <property type="term" value="F:RNA binding"/>
    <property type="evidence" value="ECO:0007669"/>
    <property type="project" value="UniProtKB-UniRule"/>
</dbReference>
<organism evidence="15 16">
    <name type="scientific">Marvinbryantia formatexigens DSM 14469</name>
    <dbReference type="NCBI Taxonomy" id="478749"/>
    <lineage>
        <taxon>Bacteria</taxon>
        <taxon>Bacillati</taxon>
        <taxon>Bacillota</taxon>
        <taxon>Clostridia</taxon>
        <taxon>Lachnospirales</taxon>
        <taxon>Lachnospiraceae</taxon>
        <taxon>Marvinbryantia</taxon>
    </lineage>
</organism>
<evidence type="ECO:0000259" key="14">
    <source>
        <dbReference type="PROSITE" id="PS51686"/>
    </source>
</evidence>
<evidence type="ECO:0000256" key="12">
    <source>
        <dbReference type="ARBA" id="ARBA00047283"/>
    </source>
</evidence>
<feature type="binding site" evidence="13">
    <location>
        <position position="336"/>
    </location>
    <ligand>
        <name>S-adenosyl-L-methionine</name>
        <dbReference type="ChEBI" id="CHEBI:59789"/>
    </ligand>
</feature>
<dbReference type="InterPro" id="IPR001678">
    <property type="entry name" value="MeTrfase_RsmB-F_NOP2_dom"/>
</dbReference>